<dbReference type="NCBIfam" id="TIGR00369">
    <property type="entry name" value="unchar_dom_1"/>
    <property type="match status" value="1"/>
</dbReference>
<feature type="domain" description="Thioesterase" evidence="3">
    <location>
        <begin position="60"/>
        <end position="131"/>
    </location>
</feature>
<organism evidence="4 5">
    <name type="scientific">Corynebacterium stercoris</name>
    <dbReference type="NCBI Taxonomy" id="2943490"/>
    <lineage>
        <taxon>Bacteria</taxon>
        <taxon>Bacillati</taxon>
        <taxon>Actinomycetota</taxon>
        <taxon>Actinomycetes</taxon>
        <taxon>Mycobacteriales</taxon>
        <taxon>Corynebacteriaceae</taxon>
        <taxon>Corynebacterium</taxon>
    </lineage>
</organism>
<comment type="caution">
    <text evidence="4">The sequence shown here is derived from an EMBL/GenBank/DDBJ whole genome shotgun (WGS) entry which is preliminary data.</text>
</comment>
<evidence type="ECO:0000256" key="2">
    <source>
        <dbReference type="ARBA" id="ARBA00022801"/>
    </source>
</evidence>
<evidence type="ECO:0000313" key="5">
    <source>
        <dbReference type="Proteomes" id="UP001204000"/>
    </source>
</evidence>
<evidence type="ECO:0000313" key="4">
    <source>
        <dbReference type="EMBL" id="MCP1387023.1"/>
    </source>
</evidence>
<keyword evidence="2" id="KW-0378">Hydrolase</keyword>
<name>A0ABT1FZ41_9CORY</name>
<dbReference type="Gene3D" id="3.10.129.10">
    <property type="entry name" value="Hotdog Thioesterase"/>
    <property type="match status" value="1"/>
</dbReference>
<evidence type="ECO:0000256" key="1">
    <source>
        <dbReference type="ARBA" id="ARBA00008324"/>
    </source>
</evidence>
<dbReference type="InterPro" id="IPR003736">
    <property type="entry name" value="PAAI_dom"/>
</dbReference>
<evidence type="ECO:0000259" key="3">
    <source>
        <dbReference type="Pfam" id="PF03061"/>
    </source>
</evidence>
<dbReference type="InterPro" id="IPR006683">
    <property type="entry name" value="Thioestr_dom"/>
</dbReference>
<dbReference type="Pfam" id="PF03061">
    <property type="entry name" value="4HBT"/>
    <property type="match status" value="1"/>
</dbReference>
<dbReference type="CDD" id="cd03443">
    <property type="entry name" value="PaaI_thioesterase"/>
    <property type="match status" value="1"/>
</dbReference>
<reference evidence="4" key="1">
    <citation type="submission" date="2022-05" db="EMBL/GenBank/DDBJ databases">
        <title>Corynebacterium sp. TA-R-1 sp. nov., isolated from human feces.</title>
        <authorList>
            <person name="Shamsuzzaman M."/>
            <person name="Dahal R.H."/>
        </authorList>
    </citation>
    <scope>NUCLEOTIDE SEQUENCE</scope>
    <source>
        <strain evidence="4">TA-R-1</strain>
    </source>
</reference>
<comment type="similarity">
    <text evidence="1">Belongs to the thioesterase PaaI family.</text>
</comment>
<dbReference type="EMBL" id="JAMFTQ010000002">
    <property type="protein sequence ID" value="MCP1387023.1"/>
    <property type="molecule type" value="Genomic_DNA"/>
</dbReference>
<protein>
    <submittedName>
        <fullName evidence="4">PaaI family thioesterase</fullName>
    </submittedName>
</protein>
<keyword evidence="5" id="KW-1185">Reference proteome</keyword>
<dbReference type="Proteomes" id="UP001204000">
    <property type="component" value="Unassembled WGS sequence"/>
</dbReference>
<dbReference type="PANTHER" id="PTHR43240">
    <property type="entry name" value="1,4-DIHYDROXY-2-NAPHTHOYL-COA THIOESTERASE 1"/>
    <property type="match status" value="1"/>
</dbReference>
<accession>A0ABT1FZ41</accession>
<dbReference type="SUPFAM" id="SSF54637">
    <property type="entry name" value="Thioesterase/thiol ester dehydrase-isomerase"/>
    <property type="match status" value="1"/>
</dbReference>
<dbReference type="InterPro" id="IPR029069">
    <property type="entry name" value="HotDog_dom_sf"/>
</dbReference>
<gene>
    <name evidence="4" type="ORF">M5J20_02300</name>
</gene>
<dbReference type="RefSeq" id="WP_253575962.1">
    <property type="nucleotide sequence ID" value="NZ_JAMFTQ010000002.1"/>
</dbReference>
<proteinExistence type="inferred from homology"/>
<sequence>MTQRSLNEPVTDPLNDEELAALNAANTGFGQHIGMVITYCSAERLECYLDVKPEHLQVAGIVNGGVYAAIGETLGSAAAIVTSGRPAVGMSNNTDFLRSVSSGRIEAVARPVHIGRSTHLWRVEMTHEGKLVAITTLKLMMMEL</sequence>
<dbReference type="PANTHER" id="PTHR43240:SF5">
    <property type="entry name" value="1,4-DIHYDROXY-2-NAPHTHOYL-COA THIOESTERASE 1"/>
    <property type="match status" value="1"/>
</dbReference>